<evidence type="ECO:0000259" key="8">
    <source>
        <dbReference type="PROSITE" id="PS01031"/>
    </source>
</evidence>
<dbReference type="SUPFAM" id="SSF49764">
    <property type="entry name" value="HSP20-like chaperones"/>
    <property type="match status" value="1"/>
</dbReference>
<keyword evidence="1" id="KW-0805">Transcription regulation</keyword>
<dbReference type="Pfam" id="PF00011">
    <property type="entry name" value="HSP20"/>
    <property type="match status" value="1"/>
</dbReference>
<evidence type="ECO:0000256" key="4">
    <source>
        <dbReference type="ARBA" id="ARBA00023242"/>
    </source>
</evidence>
<feature type="region of interest" description="Disordered" evidence="7">
    <location>
        <begin position="1"/>
        <end position="132"/>
    </location>
</feature>
<dbReference type="PANTHER" id="PTHR15348:SF17">
    <property type="entry name" value="AT-RICH INTERACTIVE DOMAIN-CONTAINING PROTEIN 5"/>
    <property type="match status" value="1"/>
</dbReference>
<feature type="compositionally biased region" description="Basic and acidic residues" evidence="7">
    <location>
        <begin position="92"/>
        <end position="102"/>
    </location>
</feature>
<keyword evidence="4" id="KW-0539">Nucleus</keyword>
<feature type="domain" description="SHSP" evidence="8">
    <location>
        <begin position="333"/>
        <end position="434"/>
    </location>
</feature>
<evidence type="ECO:0000256" key="6">
    <source>
        <dbReference type="RuleBase" id="RU003616"/>
    </source>
</evidence>
<dbReference type="PROSITE" id="PS01031">
    <property type="entry name" value="SHSP"/>
    <property type="match status" value="1"/>
</dbReference>
<sequence length="434" mass="48380">MEDGEMAAVQQDLLGDSDANKPIDAAVKEEAVKEEEETADASEDQKPNENGQISVADDDKTVTLASDVPMTDTPALPDEKTAADQNTNQQVAEEKTDGDDGSHVQNQPQTATPSTPRRYSSPRTKHDNAAKPKNIWTDIKMGEADVAGTPEERAAFMKELETFYKQNSLDFKPPKFYGEPLNCLKTCTTVSWTFRIFYEKALLEYEKNKRETGELQLPSSPLLLATTVEKEMIESVTLDENGDDNSWRIAECEICVHQFMDASVKARRDAAARAMQGWHAQRHLGHGEVSEPIVKVKSLNFARREKPLKSIGLHKQKTDERPTNAETDKEVDAEIIDIGPPADWVKINVRESKDCYEIYALVPGLLREEVRVQSDPVGRLVITGQPEQLDNPWGITPFKKVVSLPSRIDPLQTSAVVSLHGRLHIRVPFEHGSA</sequence>
<evidence type="ECO:0000313" key="9">
    <source>
        <dbReference type="EMBL" id="CAK7345961.1"/>
    </source>
</evidence>
<keyword evidence="2" id="KW-0238">DNA-binding</keyword>
<dbReference type="Gene3D" id="2.60.40.790">
    <property type="match status" value="1"/>
</dbReference>
<evidence type="ECO:0000256" key="3">
    <source>
        <dbReference type="ARBA" id="ARBA00023163"/>
    </source>
</evidence>
<evidence type="ECO:0000256" key="1">
    <source>
        <dbReference type="ARBA" id="ARBA00023015"/>
    </source>
</evidence>
<evidence type="ECO:0000256" key="7">
    <source>
        <dbReference type="SAM" id="MobiDB-lite"/>
    </source>
</evidence>
<reference evidence="9 10" key="1">
    <citation type="submission" date="2024-01" db="EMBL/GenBank/DDBJ databases">
        <authorList>
            <person name="Waweru B."/>
        </authorList>
    </citation>
    <scope>NUCLEOTIDE SEQUENCE [LARGE SCALE GENOMIC DNA]</scope>
</reference>
<dbReference type="SMART" id="SM00501">
    <property type="entry name" value="BRIGHT"/>
    <property type="match status" value="1"/>
</dbReference>
<feature type="compositionally biased region" description="Acidic residues" evidence="7">
    <location>
        <begin position="32"/>
        <end position="42"/>
    </location>
</feature>
<feature type="compositionally biased region" description="Polar residues" evidence="7">
    <location>
        <begin position="103"/>
        <end position="122"/>
    </location>
</feature>
<dbReference type="GO" id="GO:0006357">
    <property type="term" value="P:regulation of transcription by RNA polymerase II"/>
    <property type="evidence" value="ECO:0007669"/>
    <property type="project" value="InterPro"/>
</dbReference>
<accession>A0AAV1S603</accession>
<protein>
    <recommendedName>
        <fullName evidence="8">SHSP domain-containing protein</fullName>
    </recommendedName>
</protein>
<dbReference type="SUPFAM" id="SSF46774">
    <property type="entry name" value="ARID-like"/>
    <property type="match status" value="1"/>
</dbReference>
<comment type="similarity">
    <text evidence="5 6">Belongs to the small heat shock protein (HSP20) family.</text>
</comment>
<proteinExistence type="inferred from homology"/>
<dbReference type="Proteomes" id="UP001314170">
    <property type="component" value="Unassembled WGS sequence"/>
</dbReference>
<dbReference type="InterPro" id="IPR036431">
    <property type="entry name" value="ARID_dom_sf"/>
</dbReference>
<feature type="compositionally biased region" description="Basic and acidic residues" evidence="7">
    <location>
        <begin position="18"/>
        <end position="31"/>
    </location>
</feature>
<keyword evidence="3" id="KW-0804">Transcription</keyword>
<keyword evidence="10" id="KW-1185">Reference proteome</keyword>
<dbReference type="CDD" id="cd06464">
    <property type="entry name" value="ACD_sHsps-like"/>
    <property type="match status" value="1"/>
</dbReference>
<dbReference type="InterPro" id="IPR001606">
    <property type="entry name" value="ARID_dom"/>
</dbReference>
<evidence type="ECO:0000313" key="10">
    <source>
        <dbReference type="Proteomes" id="UP001314170"/>
    </source>
</evidence>
<dbReference type="PANTHER" id="PTHR15348">
    <property type="entry name" value="AT-RICH INTERACTIVE DOMAIN-CONTAINING PROTEIN ARID DOMAIN- CONTAINING PROTEIN DEAD RINGER PROTEIN B-CELL REGULATOR OF IGH TRANSCRIPTION BRIGHT"/>
    <property type="match status" value="1"/>
</dbReference>
<dbReference type="InterPro" id="IPR002068">
    <property type="entry name" value="A-crystallin/Hsp20_dom"/>
</dbReference>
<evidence type="ECO:0000256" key="5">
    <source>
        <dbReference type="PROSITE-ProRule" id="PRU00285"/>
    </source>
</evidence>
<dbReference type="FunFam" id="2.60.40.790:FF:000014">
    <property type="entry name" value="AT-rich interactive domain-containing protein 3"/>
    <property type="match status" value="1"/>
</dbReference>
<organism evidence="9 10">
    <name type="scientific">Dovyalis caffra</name>
    <dbReference type="NCBI Taxonomy" id="77055"/>
    <lineage>
        <taxon>Eukaryota</taxon>
        <taxon>Viridiplantae</taxon>
        <taxon>Streptophyta</taxon>
        <taxon>Embryophyta</taxon>
        <taxon>Tracheophyta</taxon>
        <taxon>Spermatophyta</taxon>
        <taxon>Magnoliopsida</taxon>
        <taxon>eudicotyledons</taxon>
        <taxon>Gunneridae</taxon>
        <taxon>Pentapetalae</taxon>
        <taxon>rosids</taxon>
        <taxon>fabids</taxon>
        <taxon>Malpighiales</taxon>
        <taxon>Salicaceae</taxon>
        <taxon>Flacourtieae</taxon>
        <taxon>Dovyalis</taxon>
    </lineage>
</organism>
<dbReference type="GO" id="GO:0003677">
    <property type="term" value="F:DNA binding"/>
    <property type="evidence" value="ECO:0007669"/>
    <property type="project" value="UniProtKB-KW"/>
</dbReference>
<dbReference type="InterPro" id="IPR008978">
    <property type="entry name" value="HSP20-like_chaperone"/>
</dbReference>
<gene>
    <name evidence="9" type="ORF">DCAF_LOCUS18624</name>
</gene>
<dbReference type="GO" id="GO:0005634">
    <property type="term" value="C:nucleus"/>
    <property type="evidence" value="ECO:0007669"/>
    <property type="project" value="TreeGrafter"/>
</dbReference>
<dbReference type="AlphaFoldDB" id="A0AAV1S603"/>
<dbReference type="InterPro" id="IPR045147">
    <property type="entry name" value="ARI3A/B/C"/>
</dbReference>
<name>A0AAV1S603_9ROSI</name>
<comment type="caution">
    <text evidence="9">The sequence shown here is derived from an EMBL/GenBank/DDBJ whole genome shotgun (WGS) entry which is preliminary data.</text>
</comment>
<evidence type="ECO:0000256" key="2">
    <source>
        <dbReference type="ARBA" id="ARBA00023125"/>
    </source>
</evidence>
<dbReference type="EMBL" id="CAWUPB010001173">
    <property type="protein sequence ID" value="CAK7345961.1"/>
    <property type="molecule type" value="Genomic_DNA"/>
</dbReference>